<dbReference type="Proteomes" id="UP000236291">
    <property type="component" value="Unassembled WGS sequence"/>
</dbReference>
<evidence type="ECO:0000313" key="1">
    <source>
        <dbReference type="EMBL" id="PNX80069.1"/>
    </source>
</evidence>
<evidence type="ECO:0000313" key="2">
    <source>
        <dbReference type="Proteomes" id="UP000236291"/>
    </source>
</evidence>
<protein>
    <submittedName>
        <fullName evidence="1">Mitochondrial rho GTPase 1-like protein</fullName>
    </submittedName>
</protein>
<feature type="non-terminal residue" evidence="1">
    <location>
        <position position="1"/>
    </location>
</feature>
<accession>A0A2K3LNG1</accession>
<comment type="caution">
    <text evidence="1">The sequence shown here is derived from an EMBL/GenBank/DDBJ whole genome shotgun (WGS) entry which is preliminary data.</text>
</comment>
<reference evidence="1 2" key="2">
    <citation type="journal article" date="2017" name="Front. Plant Sci.">
        <title>Gene Classification and Mining of Molecular Markers Useful in Red Clover (Trifolium pratense) Breeding.</title>
        <authorList>
            <person name="Istvanek J."/>
            <person name="Dluhosova J."/>
            <person name="Dluhos P."/>
            <person name="Patkova L."/>
            <person name="Nedelnik J."/>
            <person name="Repkova J."/>
        </authorList>
    </citation>
    <scope>NUCLEOTIDE SEQUENCE [LARGE SCALE GENOMIC DNA]</scope>
    <source>
        <strain evidence="2">cv. Tatra</strain>
        <tissue evidence="1">Young leaves</tissue>
    </source>
</reference>
<proteinExistence type="predicted"/>
<dbReference type="AlphaFoldDB" id="A0A2K3LNG1"/>
<dbReference type="STRING" id="57577.A0A2K3LNG1"/>
<gene>
    <name evidence="1" type="ORF">L195_g036064</name>
</gene>
<dbReference type="EMBL" id="ASHM01037203">
    <property type="protein sequence ID" value="PNX80069.1"/>
    <property type="molecule type" value="Genomic_DNA"/>
</dbReference>
<sequence>GEKKYLVLREISENGVTKLLVSQDMEVEAHMPINVKLGDCDNIFRRIVTAADHPHFQCCTWSGRHGWGCKEECFMIHTLI</sequence>
<reference evidence="1 2" key="1">
    <citation type="journal article" date="2014" name="Am. J. Bot.">
        <title>Genome assembly and annotation for red clover (Trifolium pratense; Fabaceae).</title>
        <authorList>
            <person name="Istvanek J."/>
            <person name="Jaros M."/>
            <person name="Krenek A."/>
            <person name="Repkova J."/>
        </authorList>
    </citation>
    <scope>NUCLEOTIDE SEQUENCE [LARGE SCALE GENOMIC DNA]</scope>
    <source>
        <strain evidence="2">cv. Tatra</strain>
        <tissue evidence="1">Young leaves</tissue>
    </source>
</reference>
<organism evidence="1 2">
    <name type="scientific">Trifolium pratense</name>
    <name type="common">Red clover</name>
    <dbReference type="NCBI Taxonomy" id="57577"/>
    <lineage>
        <taxon>Eukaryota</taxon>
        <taxon>Viridiplantae</taxon>
        <taxon>Streptophyta</taxon>
        <taxon>Embryophyta</taxon>
        <taxon>Tracheophyta</taxon>
        <taxon>Spermatophyta</taxon>
        <taxon>Magnoliopsida</taxon>
        <taxon>eudicotyledons</taxon>
        <taxon>Gunneridae</taxon>
        <taxon>Pentapetalae</taxon>
        <taxon>rosids</taxon>
        <taxon>fabids</taxon>
        <taxon>Fabales</taxon>
        <taxon>Fabaceae</taxon>
        <taxon>Papilionoideae</taxon>
        <taxon>50 kb inversion clade</taxon>
        <taxon>NPAAA clade</taxon>
        <taxon>Hologalegina</taxon>
        <taxon>IRL clade</taxon>
        <taxon>Trifolieae</taxon>
        <taxon>Trifolium</taxon>
    </lineage>
</organism>
<name>A0A2K3LNG1_TRIPR</name>